<dbReference type="SUPFAM" id="SSF56349">
    <property type="entry name" value="DNA breaking-rejoining enzymes"/>
    <property type="match status" value="1"/>
</dbReference>
<proteinExistence type="predicted"/>
<dbReference type="GO" id="GO:0006310">
    <property type="term" value="P:DNA recombination"/>
    <property type="evidence" value="ECO:0007669"/>
    <property type="project" value="UniProtKB-KW"/>
</dbReference>
<dbReference type="AlphaFoldDB" id="A0A1C2D962"/>
<name>A0A1C2D962_9PSED</name>
<dbReference type="GO" id="GO:0003677">
    <property type="term" value="F:DNA binding"/>
    <property type="evidence" value="ECO:0007669"/>
    <property type="project" value="InterPro"/>
</dbReference>
<evidence type="ECO:0000313" key="2">
    <source>
        <dbReference type="EMBL" id="OCX11279.1"/>
    </source>
</evidence>
<comment type="caution">
    <text evidence="2">The sequence shown here is derived from an EMBL/GenBank/DDBJ whole genome shotgun (WGS) entry which is preliminary data.</text>
</comment>
<accession>A0A1C2D962</accession>
<gene>
    <name evidence="2" type="ORF">BBI10_24100</name>
</gene>
<keyword evidence="1" id="KW-0233">DNA recombination</keyword>
<evidence type="ECO:0000313" key="3">
    <source>
        <dbReference type="Proteomes" id="UP000095143"/>
    </source>
</evidence>
<dbReference type="OrthoDB" id="9145918at2"/>
<sequence>MINVSKEIRLIAPEKLHAASKVIFSKMTEPLTSKRVNLNEYSSDRQYHKRHAIVKFCRLRSARQTSESDLNNIFKITLLEGDGGPPASTLYHQLTGIRPDRPEDVTGLVVPFKALLCLLWAEKIVTLPFIFELSSAWKKNPELEKQTCGFIFEVAKGSNNIERASRRWQYRTSWQSKDDVNFDEIWAAIPEIVSLKLDKGNKHFSFIPWLKKFSAMFSEIVSPEQCFYLERYQMYLISKRAHNESIAQNIKDYDEYVKYYVMTPEEAQNIPTHDRKLRRYKIRNINREYARSSPTAKLKRKERTIIERQMARIEKAQRVADESEALYNELHSSISAEDYLLLLSLPPRKPDFNWVTNDFYPGRSHIEIEKTYRQWVTMAEIFVAKLINPNNPKNSRSYIDNQIQHIKFLFDYIFFYLPMWKELHPTSTLRLPETIIDFERVVFWCDDLIDHETVQSIYRDHDISGNLEMPLTGLKLRTLMFTEKSTKPFVNSVHLFFELVRTYGAPHGFVDGGYANPVNRSMDSTGSGGRSKSDKKPFPRDISIIAKAYMSALDAIGINIRNSILDGRIAPETIAEIKSSDWIDLTKIHLGTTVTLRSSKRPLETYQIPITIIPNIYNWWYGDYHSTNAATIVTAYLPWLSTLRMLAIGLFGGQRIQNGQWLDLRTFDNFYHEKYVDAFNLCTLHVNTDKSGKSRDVVIDGDVMKSLIDERYFQTEVYTRAPGLVYYENDPRDPNKYGMICPLFRSPWGDHDLPFSDGTYSDEWIHFCRGLEQVYNSIVSPDSHHSFITISASGNELAVHVPHSLRVAWISHMRLYGHLDVTYTAQQAGHKINDQIAVTTDYYTVVTPEDMLENIGRANSIVTDSAYEALMGKINQPSSPGSAIVKGWHENKAQLVKDQKFRSQQFYLIDSQESGTDLIATTKALPGFYTHCICMRDGDCPKKLVEFTGRSRVCSLCDAAVWGIDHLPGMNVKMRQAQINSLQLVDKISQLADAAISQAEMEPYHHELTIARYEIASYKHLADHLNEVLDSDNKNPGYISRYRDLVGAKRHAVDMSNPLHRVIAGIIDSEAYPHLTSANYPYMVERLAKNPDLLKLELSDPTSKQLIACQIATILRSSDFTFEEVITLVSNPYLALEREKIE</sequence>
<dbReference type="EMBL" id="MDEN01000069">
    <property type="protein sequence ID" value="OCX11279.1"/>
    <property type="molecule type" value="Genomic_DNA"/>
</dbReference>
<organism evidence="2 3">
    <name type="scientific">Pseudomonas graminis</name>
    <dbReference type="NCBI Taxonomy" id="158627"/>
    <lineage>
        <taxon>Bacteria</taxon>
        <taxon>Pseudomonadati</taxon>
        <taxon>Pseudomonadota</taxon>
        <taxon>Gammaproteobacteria</taxon>
        <taxon>Pseudomonadales</taxon>
        <taxon>Pseudomonadaceae</taxon>
        <taxon>Pseudomonas</taxon>
    </lineage>
</organism>
<evidence type="ECO:0008006" key="4">
    <source>
        <dbReference type="Google" id="ProtNLM"/>
    </source>
</evidence>
<protein>
    <recommendedName>
        <fullName evidence="4">Integrase</fullName>
    </recommendedName>
</protein>
<dbReference type="Proteomes" id="UP000095143">
    <property type="component" value="Unassembled WGS sequence"/>
</dbReference>
<dbReference type="InterPro" id="IPR011010">
    <property type="entry name" value="DNA_brk_join_enz"/>
</dbReference>
<reference evidence="2 3" key="1">
    <citation type="submission" date="2016-08" db="EMBL/GenBank/DDBJ databases">
        <title>Whole genome sequence of Pseudomonas graminis strain UASWS1507, a potential biological control agent for agriculture.</title>
        <authorList>
            <person name="Crovadore J."/>
            <person name="Calmin G."/>
            <person name="Chablais R."/>
            <person name="Cochard B."/>
            <person name="Lefort F."/>
        </authorList>
    </citation>
    <scope>NUCLEOTIDE SEQUENCE [LARGE SCALE GENOMIC DNA]</scope>
    <source>
        <strain evidence="2 3">UASWS1507</strain>
    </source>
</reference>
<dbReference type="GO" id="GO:0015074">
    <property type="term" value="P:DNA integration"/>
    <property type="evidence" value="ECO:0007669"/>
    <property type="project" value="InterPro"/>
</dbReference>
<dbReference type="RefSeq" id="WP_065992384.1">
    <property type="nucleotide sequence ID" value="NZ_MDEN01000069.1"/>
</dbReference>
<dbReference type="InterPro" id="IPR013762">
    <property type="entry name" value="Integrase-like_cat_sf"/>
</dbReference>
<evidence type="ECO:0000256" key="1">
    <source>
        <dbReference type="ARBA" id="ARBA00023172"/>
    </source>
</evidence>
<dbReference type="Gene3D" id="1.10.443.10">
    <property type="entry name" value="Intergrase catalytic core"/>
    <property type="match status" value="1"/>
</dbReference>